<gene>
    <name evidence="2" type="ORF">Ctob_001492</name>
</gene>
<feature type="compositionally biased region" description="Basic residues" evidence="1">
    <location>
        <begin position="102"/>
        <end position="119"/>
    </location>
</feature>
<comment type="caution">
    <text evidence="2">The sequence shown here is derived from an EMBL/GenBank/DDBJ whole genome shotgun (WGS) entry which is preliminary data.</text>
</comment>
<protein>
    <submittedName>
        <fullName evidence="2">Uncharacterized protein</fullName>
    </submittedName>
</protein>
<dbReference type="AlphaFoldDB" id="A0A0M0JNC6"/>
<dbReference type="EMBL" id="JWZX01002639">
    <property type="protein sequence ID" value="KOO27970.1"/>
    <property type="molecule type" value="Genomic_DNA"/>
</dbReference>
<dbReference type="Proteomes" id="UP000037460">
    <property type="component" value="Unassembled WGS sequence"/>
</dbReference>
<organism evidence="2 3">
    <name type="scientific">Chrysochromulina tobinii</name>
    <dbReference type="NCBI Taxonomy" id="1460289"/>
    <lineage>
        <taxon>Eukaryota</taxon>
        <taxon>Haptista</taxon>
        <taxon>Haptophyta</taxon>
        <taxon>Prymnesiophyceae</taxon>
        <taxon>Prymnesiales</taxon>
        <taxon>Chrysochromulinaceae</taxon>
        <taxon>Chrysochromulina</taxon>
    </lineage>
</organism>
<evidence type="ECO:0000313" key="2">
    <source>
        <dbReference type="EMBL" id="KOO27970.1"/>
    </source>
</evidence>
<feature type="compositionally biased region" description="Basic and acidic residues" evidence="1">
    <location>
        <begin position="120"/>
        <end position="134"/>
    </location>
</feature>
<reference evidence="3" key="1">
    <citation type="journal article" date="2015" name="PLoS Genet.">
        <title>Genome Sequence and Transcriptome Analyses of Chrysochromulina tobin: Metabolic Tools for Enhanced Algal Fitness in the Prominent Order Prymnesiales (Haptophyceae).</title>
        <authorList>
            <person name="Hovde B.T."/>
            <person name="Deodato C.R."/>
            <person name="Hunsperger H.M."/>
            <person name="Ryken S.A."/>
            <person name="Yost W."/>
            <person name="Jha R.K."/>
            <person name="Patterson J."/>
            <person name="Monnat R.J. Jr."/>
            <person name="Barlow S.B."/>
            <person name="Starkenburg S.R."/>
            <person name="Cattolico R.A."/>
        </authorList>
    </citation>
    <scope>NUCLEOTIDE SEQUENCE</scope>
    <source>
        <strain evidence="3">CCMP291</strain>
    </source>
</reference>
<accession>A0A0M0JNC6</accession>
<evidence type="ECO:0000256" key="1">
    <source>
        <dbReference type="SAM" id="MobiDB-lite"/>
    </source>
</evidence>
<proteinExistence type="predicted"/>
<evidence type="ECO:0000313" key="3">
    <source>
        <dbReference type="Proteomes" id="UP000037460"/>
    </source>
</evidence>
<feature type="region of interest" description="Disordered" evidence="1">
    <location>
        <begin position="34"/>
        <end position="65"/>
    </location>
</feature>
<keyword evidence="3" id="KW-1185">Reference proteome</keyword>
<feature type="compositionally biased region" description="Low complexity" evidence="1">
    <location>
        <begin position="53"/>
        <end position="65"/>
    </location>
</feature>
<name>A0A0M0JNC6_9EUKA</name>
<feature type="region of interest" description="Disordered" evidence="1">
    <location>
        <begin position="94"/>
        <end position="134"/>
    </location>
</feature>
<sequence>MEVGWQHITFSKDGMSKRRVLEAAAAAVDEAEAVAEAGAQGEDEAEDARAEMSAELSAETDAAAAEWPATAPVMARIRLAFAACTPSDEELRHVAPSERVHRGGGARKQRRRKMKRAGQKTKEWSKEWRMKHGV</sequence>